<name>A0A382DGA2_9ZZZZ</name>
<accession>A0A382DGA2</accession>
<dbReference type="EMBL" id="UINC01039274">
    <property type="protein sequence ID" value="SVB37520.1"/>
    <property type="molecule type" value="Genomic_DNA"/>
</dbReference>
<organism evidence="1">
    <name type="scientific">marine metagenome</name>
    <dbReference type="NCBI Taxonomy" id="408172"/>
    <lineage>
        <taxon>unclassified sequences</taxon>
        <taxon>metagenomes</taxon>
        <taxon>ecological metagenomes</taxon>
    </lineage>
</organism>
<sequence length="49" mass="5973">MDVISLHIIIQEHPDQYHRILKGKYYEILMSLIGLFFRHQTLENDFNNK</sequence>
<protein>
    <submittedName>
        <fullName evidence="1">Uncharacterized protein</fullName>
    </submittedName>
</protein>
<reference evidence="1" key="1">
    <citation type="submission" date="2018-05" db="EMBL/GenBank/DDBJ databases">
        <authorList>
            <person name="Lanie J.A."/>
            <person name="Ng W.-L."/>
            <person name="Kazmierczak K.M."/>
            <person name="Andrzejewski T.M."/>
            <person name="Davidsen T.M."/>
            <person name="Wayne K.J."/>
            <person name="Tettelin H."/>
            <person name="Glass J.I."/>
            <person name="Rusch D."/>
            <person name="Podicherti R."/>
            <person name="Tsui H.-C.T."/>
            <person name="Winkler M.E."/>
        </authorList>
    </citation>
    <scope>NUCLEOTIDE SEQUENCE</scope>
</reference>
<evidence type="ECO:0000313" key="1">
    <source>
        <dbReference type="EMBL" id="SVB37520.1"/>
    </source>
</evidence>
<proteinExistence type="predicted"/>
<dbReference type="AlphaFoldDB" id="A0A382DGA2"/>
<gene>
    <name evidence="1" type="ORF">METZ01_LOCUS190374</name>
</gene>